<feature type="compositionally biased region" description="Basic and acidic residues" evidence="3">
    <location>
        <begin position="799"/>
        <end position="816"/>
    </location>
</feature>
<feature type="region of interest" description="Disordered" evidence="3">
    <location>
        <begin position="722"/>
        <end position="752"/>
    </location>
</feature>
<dbReference type="Gene3D" id="1.25.40.90">
    <property type="match status" value="1"/>
</dbReference>
<dbReference type="CDD" id="cd12223">
    <property type="entry name" value="RRM_SR140"/>
    <property type="match status" value="1"/>
</dbReference>
<proteinExistence type="predicted"/>
<feature type="compositionally biased region" description="Basic and acidic residues" evidence="3">
    <location>
        <begin position="741"/>
        <end position="752"/>
    </location>
</feature>
<dbReference type="GeneID" id="105264128"/>
<gene>
    <name evidence="7" type="primary">U2SURP_0</name>
    <name evidence="9" type="synonym">LOC105264128</name>
    <name evidence="7" type="ORF">g.58546</name>
</gene>
<feature type="domain" description="RRM" evidence="4">
    <location>
        <begin position="196"/>
        <end position="277"/>
    </location>
</feature>
<evidence type="ECO:0000259" key="4">
    <source>
        <dbReference type="PROSITE" id="PS50102"/>
    </source>
</evidence>
<dbReference type="InterPro" id="IPR035979">
    <property type="entry name" value="RBD_domain_sf"/>
</dbReference>
<dbReference type="PROSITE" id="PS51391">
    <property type="entry name" value="CID"/>
    <property type="match status" value="1"/>
</dbReference>
<dbReference type="KEGG" id="fas:105264128"/>
<keyword evidence="8" id="KW-1185">Reference proteome</keyword>
<feature type="compositionally biased region" description="Low complexity" evidence="3">
    <location>
        <begin position="878"/>
        <end position="891"/>
    </location>
</feature>
<dbReference type="SUPFAM" id="SSF54928">
    <property type="entry name" value="RNA-binding domain, RBD"/>
    <property type="match status" value="1"/>
</dbReference>
<feature type="compositionally biased region" description="Basic residues" evidence="3">
    <location>
        <begin position="851"/>
        <end position="870"/>
    </location>
</feature>
<evidence type="ECO:0000259" key="5">
    <source>
        <dbReference type="PROSITE" id="PS50128"/>
    </source>
</evidence>
<evidence type="ECO:0000256" key="3">
    <source>
        <dbReference type="SAM" id="MobiDB-lite"/>
    </source>
</evidence>
<dbReference type="Pfam" id="PF00076">
    <property type="entry name" value="RRM_1"/>
    <property type="match status" value="1"/>
</dbReference>
<dbReference type="FunFam" id="3.30.70.330:FF:000177">
    <property type="entry name" value="U2 snRNP-associated SURP motif-containing protein-like isoform X2"/>
    <property type="match status" value="1"/>
</dbReference>
<dbReference type="InterPro" id="IPR047488">
    <property type="entry name" value="SR140_cwf21"/>
</dbReference>
<dbReference type="Pfam" id="PF04818">
    <property type="entry name" value="CID"/>
    <property type="match status" value="1"/>
</dbReference>
<accession>A0A9R1SXR5</accession>
<dbReference type="PANTHER" id="PTHR23140">
    <property type="entry name" value="RNA PROCESSING PROTEIN LD23810P"/>
    <property type="match status" value="1"/>
</dbReference>
<dbReference type="Pfam" id="PF01805">
    <property type="entry name" value="Surp"/>
    <property type="match status" value="1"/>
</dbReference>
<dbReference type="SMART" id="SM00582">
    <property type="entry name" value="RPR"/>
    <property type="match status" value="1"/>
</dbReference>
<dbReference type="InterPro" id="IPR051485">
    <property type="entry name" value="SR-CTD_assoc_factor"/>
</dbReference>
<organism evidence="7">
    <name type="scientific">Fopius arisanus</name>
    <dbReference type="NCBI Taxonomy" id="64838"/>
    <lineage>
        <taxon>Eukaryota</taxon>
        <taxon>Metazoa</taxon>
        <taxon>Ecdysozoa</taxon>
        <taxon>Arthropoda</taxon>
        <taxon>Hexapoda</taxon>
        <taxon>Insecta</taxon>
        <taxon>Pterygota</taxon>
        <taxon>Neoptera</taxon>
        <taxon>Endopterygota</taxon>
        <taxon>Hymenoptera</taxon>
        <taxon>Apocrita</taxon>
        <taxon>Ichneumonoidea</taxon>
        <taxon>Braconidae</taxon>
        <taxon>Opiinae</taxon>
        <taxon>Fopius</taxon>
    </lineage>
</organism>
<evidence type="ECO:0000313" key="7">
    <source>
        <dbReference type="EMBL" id="JAG77586.1"/>
    </source>
</evidence>
<feature type="domain" description="CID" evidence="6">
    <location>
        <begin position="459"/>
        <end position="604"/>
    </location>
</feature>
<name>A0A0C9QVQ9_9HYME</name>
<dbReference type="GO" id="GO:0006396">
    <property type="term" value="P:RNA processing"/>
    <property type="evidence" value="ECO:0007669"/>
    <property type="project" value="InterPro"/>
</dbReference>
<dbReference type="InterPro" id="IPR035967">
    <property type="entry name" value="SWAP/Surp_sf"/>
</dbReference>
<dbReference type="SMART" id="SM00360">
    <property type="entry name" value="RRM"/>
    <property type="match status" value="1"/>
</dbReference>
<accession>A0A0C9QVQ9</accession>
<dbReference type="Gene3D" id="3.30.70.330">
    <property type="match status" value="1"/>
</dbReference>
<feature type="compositionally biased region" description="Acidic residues" evidence="3">
    <location>
        <begin position="660"/>
        <end position="677"/>
    </location>
</feature>
<dbReference type="OrthoDB" id="377209at2759"/>
<dbReference type="PANTHER" id="PTHR23140:SF0">
    <property type="entry name" value="U2 SNRNP-ASSOCIATED SURP MOTIF-CONTAINING PROTEIN"/>
    <property type="match status" value="1"/>
</dbReference>
<dbReference type="Gene3D" id="1.10.10.790">
    <property type="entry name" value="Surp module"/>
    <property type="match status" value="1"/>
</dbReference>
<feature type="domain" description="SURP motif" evidence="5">
    <location>
        <begin position="356"/>
        <end position="399"/>
    </location>
</feature>
<evidence type="ECO:0000313" key="8">
    <source>
        <dbReference type="Proteomes" id="UP000694866"/>
    </source>
</evidence>
<dbReference type="GO" id="GO:0003723">
    <property type="term" value="F:RNA binding"/>
    <property type="evidence" value="ECO:0007669"/>
    <property type="project" value="UniProtKB-UniRule"/>
</dbReference>
<dbReference type="Gene3D" id="6.10.140.420">
    <property type="match status" value="1"/>
</dbReference>
<dbReference type="InterPro" id="IPR000061">
    <property type="entry name" value="Surp"/>
</dbReference>
<dbReference type="SUPFAM" id="SSF48464">
    <property type="entry name" value="ENTH/VHS domain"/>
    <property type="match status" value="1"/>
</dbReference>
<dbReference type="InterPro" id="IPR013170">
    <property type="entry name" value="mRNA_splic_Cwf21_dom"/>
</dbReference>
<dbReference type="Proteomes" id="UP000694866">
    <property type="component" value="Unplaced"/>
</dbReference>
<dbReference type="RefSeq" id="XP_011299083.1">
    <property type="nucleotide sequence ID" value="XM_011300781.1"/>
</dbReference>
<dbReference type="InterPro" id="IPR035009">
    <property type="entry name" value="SR140_RRM"/>
</dbReference>
<dbReference type="PROSITE" id="PS50128">
    <property type="entry name" value="SURP"/>
    <property type="match status" value="1"/>
</dbReference>
<feature type="region of interest" description="Disordered" evidence="3">
    <location>
        <begin position="653"/>
        <end position="709"/>
    </location>
</feature>
<dbReference type="InterPro" id="IPR006569">
    <property type="entry name" value="CID_dom"/>
</dbReference>
<sequence>MAEKAIMKQIAEQKLKAFSIGTMGKRPLSKKEVEEQRKKEQEQAAAQAFEEFVATFQETPNKTTSKVWVKAGTYDAGKRQEDTREKGKLYKPQSKISELVDSRSSAEQAQEYAKLLGSSERKADRLGKKKKEGEKKKSNLELFKEELKMIQEEREERHKYKGVVKNVITTQSEDPMLAALKCVEDGSFDNGDPNTTNLYLGNLNPKITEQQLMEIFGKFGPLASIKIMWPRSDEEKARQRNCGFVAFMSRKDGERALKSLNGRDIMQYEMKLGWGKSVPIPPYPIYIPPALMELTQPPPPSGLPFNAQPHRRDRHKIPRIRNLQSADPQEKENFEKILQNAVVKVVIPTERNLVMLIHRMVEFVIREGPMFEAMIMNRELNNPMFRFLFENYSPAHTYYRWKLYSILQGDGQKEWQTDDFRMFKGGSVWRPPPINPWTQGMPEELIEIEERQEPRRGSLSNSQRDRLEDLLRNISPERLKVAEVMVFCIEHAEAAEEICDCIGESLCIVATPASKKIARLYLISDILHNCGVKMTNATIYRKAFEARLVNIFVEVNEATKQFDSKLKAESFKARVMRMFRAWEEWAVYPRDFLVRLQNTFLGLVTSEEPEVVEDEDIDGAPLSDVDGDPSEDLDGVPLDGAALLKGAMKLGLTPQPTTYDDIDGVPMDDDIDGIPMDDDNRSNSRSKSTEKKPVMPAGFVPSRWETVDPDQVEAQAMTTSKWEELEQNDDSNSQDASMDSGGRDYNEERRTRLREIEVKTMQYQDELESGRRSLKSGMTIQAQVEHYRKKLIRKYALQSDRDSKDHKIEERDDERRRERRRSTSPESPVHYRERRRASPNSPQKSREKYRSRSRSPRTKRKSRSPYKKRAPVTPSPPRIRTTPSPVFSASRSSRRSPGSERSERSDRSDRKRRARSPSMSPPPPPRSNTKHRGSSPSSPARKHRHKHKY</sequence>
<reference evidence="7" key="1">
    <citation type="submission" date="2015-01" db="EMBL/GenBank/DDBJ databases">
        <title>Transcriptome Assembly of Fopius arisanus.</title>
        <authorList>
            <person name="Geib S."/>
        </authorList>
    </citation>
    <scope>NUCLEOTIDE SEQUENCE</scope>
</reference>
<dbReference type="Pfam" id="PF08312">
    <property type="entry name" value="cwf21"/>
    <property type="match status" value="1"/>
</dbReference>
<keyword evidence="1 2" id="KW-0694">RNA-binding</keyword>
<feature type="compositionally biased region" description="Acidic residues" evidence="3">
    <location>
        <begin position="625"/>
        <end position="634"/>
    </location>
</feature>
<dbReference type="InterPro" id="IPR000504">
    <property type="entry name" value="RRM_dom"/>
</dbReference>
<feature type="compositionally biased region" description="Basic residues" evidence="3">
    <location>
        <begin position="940"/>
        <end position="949"/>
    </location>
</feature>
<evidence type="ECO:0000313" key="9">
    <source>
        <dbReference type="RefSeq" id="XP_011299083.1"/>
    </source>
</evidence>
<dbReference type="SMART" id="SM01115">
    <property type="entry name" value="cwf21"/>
    <property type="match status" value="1"/>
</dbReference>
<dbReference type="SUPFAM" id="SSF109905">
    <property type="entry name" value="Surp module (SWAP domain)"/>
    <property type="match status" value="1"/>
</dbReference>
<feature type="compositionally biased region" description="Basic and acidic residues" evidence="3">
    <location>
        <begin position="678"/>
        <end position="693"/>
    </location>
</feature>
<protein>
    <submittedName>
        <fullName evidence="9">U2 snRNP-associated SURP motif-containing protein</fullName>
    </submittedName>
    <submittedName>
        <fullName evidence="7">U2SURP_0 protein</fullName>
    </submittedName>
</protein>
<feature type="compositionally biased region" description="Basic and acidic residues" evidence="3">
    <location>
        <begin position="897"/>
        <end position="909"/>
    </location>
</feature>
<dbReference type="GO" id="GO:0005634">
    <property type="term" value="C:nucleus"/>
    <property type="evidence" value="ECO:0007669"/>
    <property type="project" value="TreeGrafter"/>
</dbReference>
<feature type="region of interest" description="Disordered" evidence="3">
    <location>
        <begin position="611"/>
        <end position="635"/>
    </location>
</feature>
<evidence type="ECO:0000259" key="6">
    <source>
        <dbReference type="PROSITE" id="PS51391"/>
    </source>
</evidence>
<dbReference type="SMART" id="SM00648">
    <property type="entry name" value="SWAP"/>
    <property type="match status" value="1"/>
</dbReference>
<dbReference type="AlphaFoldDB" id="A0A0C9QVQ9"/>
<feature type="region of interest" description="Disordered" evidence="3">
    <location>
        <begin position="794"/>
        <end position="949"/>
    </location>
</feature>
<reference evidence="9" key="2">
    <citation type="submission" date="2025-04" db="UniProtKB">
        <authorList>
            <consortium name="RefSeq"/>
        </authorList>
    </citation>
    <scope>IDENTIFICATION</scope>
    <source>
        <strain evidence="9">USDA-PBARC FA_bdor</strain>
        <tissue evidence="9">Whole organism</tissue>
    </source>
</reference>
<dbReference type="PROSITE" id="PS50102">
    <property type="entry name" value="RRM"/>
    <property type="match status" value="1"/>
</dbReference>
<evidence type="ECO:0000256" key="1">
    <source>
        <dbReference type="ARBA" id="ARBA00022884"/>
    </source>
</evidence>
<dbReference type="InterPro" id="IPR008942">
    <property type="entry name" value="ENTH_VHS"/>
</dbReference>
<evidence type="ECO:0000256" key="2">
    <source>
        <dbReference type="PROSITE-ProRule" id="PRU00176"/>
    </source>
</evidence>
<dbReference type="FunFam" id="1.10.10.790:FF:000006">
    <property type="entry name" value="U2 snRNP-associated SURP motif-containing protein isoform X1"/>
    <property type="match status" value="1"/>
</dbReference>
<dbReference type="CDD" id="cd21370">
    <property type="entry name" value="cwf21_SR140"/>
    <property type="match status" value="1"/>
</dbReference>
<dbReference type="EMBL" id="GBYB01007819">
    <property type="protein sequence ID" value="JAG77586.1"/>
    <property type="molecule type" value="Transcribed_RNA"/>
</dbReference>
<dbReference type="InterPro" id="IPR012677">
    <property type="entry name" value="Nucleotide-bd_a/b_plait_sf"/>
</dbReference>